<accession>A0A160VBY1</accession>
<evidence type="ECO:0000313" key="7">
    <source>
        <dbReference type="EMBL" id="CUV04845.1"/>
    </source>
</evidence>
<dbReference type="GO" id="GO:0047985">
    <property type="term" value="F:hydrogen dehydrogenase activity"/>
    <property type="evidence" value="ECO:0007669"/>
    <property type="project" value="UniProtKB-EC"/>
</dbReference>
<dbReference type="PROSITE" id="PS00645">
    <property type="entry name" value="COMPLEX1_51K_2"/>
    <property type="match status" value="1"/>
</dbReference>
<dbReference type="GO" id="GO:0051539">
    <property type="term" value="F:4 iron, 4 sulfur cluster binding"/>
    <property type="evidence" value="ECO:0007669"/>
    <property type="project" value="UniProtKB-KW"/>
</dbReference>
<dbReference type="Gene3D" id="3.10.20.600">
    <property type="match status" value="1"/>
</dbReference>
<dbReference type="InterPro" id="IPR019575">
    <property type="entry name" value="Nuop51_4Fe4S-bd"/>
</dbReference>
<dbReference type="InterPro" id="IPR011538">
    <property type="entry name" value="Nuo51_FMN-bd"/>
</dbReference>
<keyword evidence="4" id="KW-0408">Iron</keyword>
<dbReference type="InterPro" id="IPR001949">
    <property type="entry name" value="NADH-UbQ_OxRdtase_51kDa_CS"/>
</dbReference>
<dbReference type="InterPro" id="IPR037207">
    <property type="entry name" value="Nuop51_4Fe4S-bd_sf"/>
</dbReference>
<dbReference type="InterPro" id="IPR037225">
    <property type="entry name" value="Nuo51_FMN-bd_sf"/>
</dbReference>
<protein>
    <submittedName>
        <fullName evidence="7">NAD-reducing hydrogenase subunit HoxF</fullName>
        <ecNumber evidence="7">1.12.1.2</ecNumber>
    </submittedName>
</protein>
<dbReference type="SUPFAM" id="SSF140490">
    <property type="entry name" value="Nqo1C-terminal domain-like"/>
    <property type="match status" value="1"/>
</dbReference>
<dbReference type="SMART" id="SM00928">
    <property type="entry name" value="NADH_4Fe-4S"/>
    <property type="match status" value="1"/>
</dbReference>
<evidence type="ECO:0000256" key="2">
    <source>
        <dbReference type="ARBA" id="ARBA00022485"/>
    </source>
</evidence>
<evidence type="ECO:0000256" key="3">
    <source>
        <dbReference type="ARBA" id="ARBA00022723"/>
    </source>
</evidence>
<keyword evidence="3" id="KW-0479">Metal-binding</keyword>
<evidence type="ECO:0000256" key="4">
    <source>
        <dbReference type="ARBA" id="ARBA00023004"/>
    </source>
</evidence>
<dbReference type="AlphaFoldDB" id="A0A160VBY1"/>
<dbReference type="Gene3D" id="3.40.50.11540">
    <property type="entry name" value="NADH-ubiquinone oxidoreductase 51kDa subunit"/>
    <property type="match status" value="1"/>
</dbReference>
<sequence>MPDSPPSSFLEISEEAAKRWEALNAGERPWIRIGTAICGEAAGAFAVADAVETELESQGVYAEVSRVGCLGLCFAEPLLDVQLPGGHRVFYGNVDVDDVSEIVSAHVSGGESVTAKALGYLPQEGSDAPVPDGIPDLNQHPMRIWEDRIVLRNHGNIDPMDIYQYVANGGYQALHKSLNELNREQTLDEVKASGLRGRGGAAFPTATKWSFLAGNPAPEKYVLCNCEEGDPGAFNDKNILESDPGSLVEGVIIAGYATGASKGYIFIRHGHNGPIDRCRAAVEQARELGFLGENIMGSDFSYEIEIALTGDSYVAGEESALMEAIEGKRAMPRFRPPFPAQVGLFGKPTNINNVKTLAYVPEIVSKGGEWFAGIGHDTSTGTVILCLSGNLKYTGMVEVPLGMNLKDVIYETAGGMRDGKNLKFLQTGGPLGGVLGADNIDILLDFEVLRAAGAIVGSGGLIAADDSVCIVDMTRSLIAFCQYESCGKCFPCRMGMSHLLEVLERICQLEGTSEDLTLMRSIGENMQAGSLCGHGQLGFNPVSSAMRYFGPEFDTHIIDRRCPTGTCLTPRYSPALARR</sequence>
<name>A0A160VBY1_9ZZZZ</name>
<dbReference type="GO" id="GO:0008137">
    <property type="term" value="F:NADH dehydrogenase (ubiquinone) activity"/>
    <property type="evidence" value="ECO:0007669"/>
    <property type="project" value="InterPro"/>
</dbReference>
<dbReference type="PANTHER" id="PTHR43578:SF3">
    <property type="entry name" value="NADH-QUINONE OXIDOREDUCTASE SUBUNIT F"/>
    <property type="match status" value="1"/>
</dbReference>
<dbReference type="SUPFAM" id="SSF142984">
    <property type="entry name" value="Nqo1 middle domain-like"/>
    <property type="match status" value="1"/>
</dbReference>
<dbReference type="SUPFAM" id="SSF142019">
    <property type="entry name" value="Nqo1 FMN-binding domain-like"/>
    <property type="match status" value="1"/>
</dbReference>
<dbReference type="EC" id="1.12.1.2" evidence="7"/>
<comment type="similarity">
    <text evidence="1">Belongs to the complex I 51 kDa subunit family.</text>
</comment>
<dbReference type="Gene3D" id="3.40.30.10">
    <property type="entry name" value="Glutaredoxin"/>
    <property type="match status" value="1"/>
</dbReference>
<keyword evidence="2" id="KW-0004">4Fe-4S</keyword>
<evidence type="ECO:0000259" key="6">
    <source>
        <dbReference type="SMART" id="SM00928"/>
    </source>
</evidence>
<proteinExistence type="inferred from homology"/>
<dbReference type="Gene3D" id="1.20.1440.230">
    <property type="entry name" value="NADH-ubiquinone oxidoreductase 51kDa subunit, iron-sulphur binding domain"/>
    <property type="match status" value="1"/>
</dbReference>
<dbReference type="InterPro" id="IPR036249">
    <property type="entry name" value="Thioredoxin-like_sf"/>
</dbReference>
<dbReference type="CDD" id="cd02980">
    <property type="entry name" value="TRX_Fd_family"/>
    <property type="match status" value="1"/>
</dbReference>
<keyword evidence="7" id="KW-0560">Oxidoreductase</keyword>
<dbReference type="SUPFAM" id="SSF52833">
    <property type="entry name" value="Thioredoxin-like"/>
    <property type="match status" value="1"/>
</dbReference>
<dbReference type="GO" id="GO:0046872">
    <property type="term" value="F:metal ion binding"/>
    <property type="evidence" value="ECO:0007669"/>
    <property type="project" value="UniProtKB-KW"/>
</dbReference>
<gene>
    <name evidence="7" type="ORF">MGWOODY_Clf762</name>
</gene>
<dbReference type="PANTHER" id="PTHR43578">
    <property type="entry name" value="NADH-QUINONE OXIDOREDUCTASE SUBUNIT F"/>
    <property type="match status" value="1"/>
</dbReference>
<dbReference type="Pfam" id="PF01512">
    <property type="entry name" value="Complex1_51K"/>
    <property type="match status" value="1"/>
</dbReference>
<dbReference type="FunFam" id="3.40.50.11540:FF:000001">
    <property type="entry name" value="NADH dehydrogenase [ubiquinone] flavoprotein 1, mitochondrial"/>
    <property type="match status" value="1"/>
</dbReference>
<evidence type="ECO:0000256" key="1">
    <source>
        <dbReference type="ARBA" id="ARBA00007523"/>
    </source>
</evidence>
<feature type="domain" description="NADH-ubiquinone oxidoreductase 51kDa subunit iron-sulphur binding" evidence="6">
    <location>
        <begin position="471"/>
        <end position="516"/>
    </location>
</feature>
<keyword evidence="5" id="KW-0411">Iron-sulfur</keyword>
<organism evidence="7">
    <name type="scientific">hydrothermal vent metagenome</name>
    <dbReference type="NCBI Taxonomy" id="652676"/>
    <lineage>
        <taxon>unclassified sequences</taxon>
        <taxon>metagenomes</taxon>
        <taxon>ecological metagenomes</taxon>
    </lineage>
</organism>
<keyword evidence="7" id="KW-0371">Homeobox</keyword>
<dbReference type="GO" id="GO:0003677">
    <property type="term" value="F:DNA binding"/>
    <property type="evidence" value="ECO:0007669"/>
    <property type="project" value="UniProtKB-KW"/>
</dbReference>
<dbReference type="Pfam" id="PF10589">
    <property type="entry name" value="NADH_4Fe-4S"/>
    <property type="match status" value="1"/>
</dbReference>
<dbReference type="EMBL" id="FAXA01000246">
    <property type="protein sequence ID" value="CUV04845.1"/>
    <property type="molecule type" value="Genomic_DNA"/>
</dbReference>
<dbReference type="Gene3D" id="6.10.250.1450">
    <property type="match status" value="1"/>
</dbReference>
<dbReference type="GO" id="GO:0010181">
    <property type="term" value="F:FMN binding"/>
    <property type="evidence" value="ECO:0007669"/>
    <property type="project" value="InterPro"/>
</dbReference>
<evidence type="ECO:0000256" key="5">
    <source>
        <dbReference type="ARBA" id="ARBA00023014"/>
    </source>
</evidence>
<reference evidence="7" key="1">
    <citation type="submission" date="2015-10" db="EMBL/GenBank/DDBJ databases">
        <authorList>
            <person name="Gilbert D.G."/>
        </authorList>
    </citation>
    <scope>NUCLEOTIDE SEQUENCE</scope>
</reference>